<proteinExistence type="predicted"/>
<feature type="chain" id="PRO_5004532595" description="PepSY domain-containing protein" evidence="2">
    <location>
        <begin position="23"/>
        <end position="199"/>
    </location>
</feature>
<evidence type="ECO:0000256" key="2">
    <source>
        <dbReference type="SAM" id="SignalP"/>
    </source>
</evidence>
<keyword evidence="2" id="KW-0732">Signal</keyword>
<keyword evidence="5" id="KW-1185">Reference proteome</keyword>
<dbReference type="AlphaFoldDB" id="S5ST60"/>
<dbReference type="RefSeq" id="WP_020934272.1">
    <property type="nucleotide sequence ID" value="NC_021915.1"/>
</dbReference>
<dbReference type="Pfam" id="PF03413">
    <property type="entry name" value="PepSY"/>
    <property type="match status" value="2"/>
</dbReference>
<dbReference type="InterPro" id="IPR025711">
    <property type="entry name" value="PepSY"/>
</dbReference>
<evidence type="ECO:0000313" key="5">
    <source>
        <dbReference type="Proteomes" id="UP000015388"/>
    </source>
</evidence>
<dbReference type="STRING" id="1224163.B841_04280"/>
<accession>S5ST60</accession>
<dbReference type="Gene3D" id="3.10.450.40">
    <property type="match status" value="2"/>
</dbReference>
<dbReference type="PATRIC" id="fig|1224163.3.peg.856"/>
<feature type="region of interest" description="Disordered" evidence="1">
    <location>
        <begin position="115"/>
        <end position="136"/>
    </location>
</feature>
<name>S5ST60_9CORY</name>
<dbReference type="eggNOG" id="COG3212">
    <property type="taxonomic scope" value="Bacteria"/>
</dbReference>
<evidence type="ECO:0000256" key="1">
    <source>
        <dbReference type="SAM" id="MobiDB-lite"/>
    </source>
</evidence>
<feature type="domain" description="PepSY" evidence="3">
    <location>
        <begin position="52"/>
        <end position="115"/>
    </location>
</feature>
<evidence type="ECO:0000259" key="3">
    <source>
        <dbReference type="Pfam" id="PF03413"/>
    </source>
</evidence>
<reference evidence="4 5" key="1">
    <citation type="submission" date="2012-11" db="EMBL/GenBank/DDBJ databases">
        <title>The complete genome sequence of Corynebacterium maris Coryn-1 (=DSM 45190).</title>
        <authorList>
            <person name="Schaffert L."/>
            <person name="Albersmeier A."/>
            <person name="Kalinowski J."/>
            <person name="Ruckert C."/>
        </authorList>
    </citation>
    <scope>NUCLEOTIDE SEQUENCE [LARGE SCALE GENOMIC DNA]</scope>
    <source>
        <strain evidence="5">Coryn-1</strain>
    </source>
</reference>
<organism evidence="4 5">
    <name type="scientific">Corynebacterium maris DSM 45190</name>
    <dbReference type="NCBI Taxonomy" id="1224163"/>
    <lineage>
        <taxon>Bacteria</taxon>
        <taxon>Bacillati</taxon>
        <taxon>Actinomycetota</taxon>
        <taxon>Actinomycetes</taxon>
        <taxon>Mycobacteriales</taxon>
        <taxon>Corynebacteriaceae</taxon>
        <taxon>Corynebacterium</taxon>
    </lineage>
</organism>
<dbReference type="OrthoDB" id="4426021at2"/>
<gene>
    <name evidence="4" type="ORF">B841_04280</name>
</gene>
<dbReference type="KEGG" id="cmd:B841_04280"/>
<sequence>MLSPTSILAGVLALLAPLGVSADQGPDTPDAVTVQAAAPAAAAESADASETISKERSLEIAHEHAGITADQVTHLDDHELDSDDGRQIWEIEFHADGYEHEFDIDARTGEVLDYERDREDDDAPAPAQPGPNDRLSGEQALQIAVDHAGVGAPSHVDDLELDSDDGRQIWEIEFHAGGLEYEYDVDAHSGDILEFEIDD</sequence>
<dbReference type="HOGENOM" id="CLU_067057_1_1_11"/>
<feature type="domain" description="PepSY" evidence="3">
    <location>
        <begin position="135"/>
        <end position="194"/>
    </location>
</feature>
<dbReference type="Proteomes" id="UP000015388">
    <property type="component" value="Chromosome"/>
</dbReference>
<dbReference type="EMBL" id="CP003924">
    <property type="protein sequence ID" value="AGS34339.1"/>
    <property type="molecule type" value="Genomic_DNA"/>
</dbReference>
<protein>
    <recommendedName>
        <fullName evidence="3">PepSY domain-containing protein</fullName>
    </recommendedName>
</protein>
<evidence type="ECO:0000313" key="4">
    <source>
        <dbReference type="EMBL" id="AGS34339.1"/>
    </source>
</evidence>
<feature type="signal peptide" evidence="2">
    <location>
        <begin position="1"/>
        <end position="22"/>
    </location>
</feature>